<dbReference type="Proteomes" id="UP000315400">
    <property type="component" value="Unassembled WGS sequence"/>
</dbReference>
<proteinExistence type="predicted"/>
<evidence type="ECO:0000256" key="1">
    <source>
        <dbReference type="SAM" id="MobiDB-lite"/>
    </source>
</evidence>
<organism evidence="2 3">
    <name type="scientific">Spiribacter salinus</name>
    <dbReference type="NCBI Taxonomy" id="1335746"/>
    <lineage>
        <taxon>Bacteria</taxon>
        <taxon>Pseudomonadati</taxon>
        <taxon>Pseudomonadota</taxon>
        <taxon>Gammaproteobacteria</taxon>
        <taxon>Chromatiales</taxon>
        <taxon>Ectothiorhodospiraceae</taxon>
        <taxon>Spiribacter</taxon>
    </lineage>
</organism>
<dbReference type="AlphaFoldDB" id="A0A540VPF2"/>
<feature type="region of interest" description="Disordered" evidence="1">
    <location>
        <begin position="219"/>
        <end position="266"/>
    </location>
</feature>
<evidence type="ECO:0008006" key="4">
    <source>
        <dbReference type="Google" id="ProtNLM"/>
    </source>
</evidence>
<feature type="compositionally biased region" description="Basic and acidic residues" evidence="1">
    <location>
        <begin position="230"/>
        <end position="266"/>
    </location>
</feature>
<gene>
    <name evidence="2" type="ORF">FKY71_12755</name>
</gene>
<name>A0A540VPF2_9GAMM</name>
<sequence length="266" mass="29901">MNPDTDAEPFGAMLRQTMEFYDRQVSDSALRMWWATLSDRDMDQVRYGLQAHLQDPDRGRWPPKPGDIIHQIENRQIGQWLGADDAWSLALRAMDESETLVWDEQIAEAWSVALPIHEAGDEVGARMAFRDRYQQLVRDAARSGQTRRMTVSLGHDPDLRAARLEQAVEHGTISRTRADTLLPPPEDPEHSVAGLLTGQVSSAEVPDDVRANLASMKAMINGSPGEDTSDERSRHEQSERKREAAKERLSRLQGEEKRGHGAESAD</sequence>
<protein>
    <recommendedName>
        <fullName evidence="4">Replicative helicase inhibitor G39P N-terminal domain-containing protein</fullName>
    </recommendedName>
</protein>
<accession>A0A540VPF2</accession>
<evidence type="ECO:0000313" key="3">
    <source>
        <dbReference type="Proteomes" id="UP000315400"/>
    </source>
</evidence>
<evidence type="ECO:0000313" key="2">
    <source>
        <dbReference type="EMBL" id="TQE98651.1"/>
    </source>
</evidence>
<feature type="region of interest" description="Disordered" evidence="1">
    <location>
        <begin position="168"/>
        <end position="192"/>
    </location>
</feature>
<comment type="caution">
    <text evidence="2">The sequence shown here is derived from an EMBL/GenBank/DDBJ whole genome shotgun (WGS) entry which is preliminary data.</text>
</comment>
<dbReference type="EMBL" id="VIFK01000160">
    <property type="protein sequence ID" value="TQE98651.1"/>
    <property type="molecule type" value="Genomic_DNA"/>
</dbReference>
<reference evidence="2 3" key="1">
    <citation type="submission" date="2019-06" db="EMBL/GenBank/DDBJ databases">
        <title>Metagenome assembled Genome of Spiribacter salinus SL48-SHIP from the microbial mat of Salt Lake 48 (Novosibirsk region, Russia).</title>
        <authorList>
            <person name="Shipova A."/>
            <person name="Rozanov A.S."/>
            <person name="Bryanskaya A.V."/>
            <person name="Peltek S.E."/>
        </authorList>
    </citation>
    <scope>NUCLEOTIDE SEQUENCE [LARGE SCALE GENOMIC DNA]</scope>
    <source>
        <strain evidence="2">SL48-SHIP-2</strain>
    </source>
</reference>